<protein>
    <recommendedName>
        <fullName evidence="14">EF-hand domain-containing protein</fullName>
    </recommendedName>
</protein>
<evidence type="ECO:0000256" key="3">
    <source>
        <dbReference type="ARBA" id="ARBA00022448"/>
    </source>
</evidence>
<evidence type="ECO:0000256" key="13">
    <source>
        <dbReference type="ARBA" id="ARBA00038333"/>
    </source>
</evidence>
<accession>A0A507CUK5</accession>
<dbReference type="InterPro" id="IPR011992">
    <property type="entry name" value="EF-hand-dom_pair"/>
</dbReference>
<dbReference type="PANTHER" id="PTHR12294">
    <property type="entry name" value="EF HAND DOMAIN FAMILY A1,A2-RELATED"/>
    <property type="match status" value="1"/>
</dbReference>
<dbReference type="GO" id="GO:0036444">
    <property type="term" value="P:calcium import into the mitochondrion"/>
    <property type="evidence" value="ECO:0007669"/>
    <property type="project" value="TreeGrafter"/>
</dbReference>
<keyword evidence="5" id="KW-0479">Metal-binding</keyword>
<organism evidence="15 16">
    <name type="scientific">Synchytrium endobioticum</name>
    <dbReference type="NCBI Taxonomy" id="286115"/>
    <lineage>
        <taxon>Eukaryota</taxon>
        <taxon>Fungi</taxon>
        <taxon>Fungi incertae sedis</taxon>
        <taxon>Chytridiomycota</taxon>
        <taxon>Chytridiomycota incertae sedis</taxon>
        <taxon>Chytridiomycetes</taxon>
        <taxon>Synchytriales</taxon>
        <taxon>Synchytriaceae</taxon>
        <taxon>Synchytrium</taxon>
    </lineage>
</organism>
<dbReference type="AlphaFoldDB" id="A0A507CUK5"/>
<keyword evidence="3" id="KW-0813">Transport</keyword>
<dbReference type="GO" id="GO:0005758">
    <property type="term" value="C:mitochondrial intermembrane space"/>
    <property type="evidence" value="ECO:0007669"/>
    <property type="project" value="UniProtKB-SubCell"/>
</dbReference>
<evidence type="ECO:0000256" key="12">
    <source>
        <dbReference type="ARBA" id="ARBA00023136"/>
    </source>
</evidence>
<dbReference type="GO" id="GO:1990246">
    <property type="term" value="C:uniplex complex"/>
    <property type="evidence" value="ECO:0007669"/>
    <property type="project" value="TreeGrafter"/>
</dbReference>
<dbReference type="GO" id="GO:0005509">
    <property type="term" value="F:calcium ion binding"/>
    <property type="evidence" value="ECO:0007669"/>
    <property type="project" value="InterPro"/>
</dbReference>
<dbReference type="GO" id="GO:0051560">
    <property type="term" value="P:mitochondrial calcium ion homeostasis"/>
    <property type="evidence" value="ECO:0007669"/>
    <property type="project" value="TreeGrafter"/>
</dbReference>
<dbReference type="PANTHER" id="PTHR12294:SF1">
    <property type="entry name" value="CALCIUM UPTAKE PROTEIN 1, MITOCHONDRIAL"/>
    <property type="match status" value="1"/>
</dbReference>
<keyword evidence="9" id="KW-0809">Transit peptide</keyword>
<dbReference type="OrthoDB" id="186625at2759"/>
<dbReference type="PROSITE" id="PS50222">
    <property type="entry name" value="EF_HAND_2"/>
    <property type="match status" value="1"/>
</dbReference>
<dbReference type="Gene3D" id="1.10.238.10">
    <property type="entry name" value="EF-hand"/>
    <property type="match status" value="1"/>
</dbReference>
<evidence type="ECO:0000256" key="11">
    <source>
        <dbReference type="ARBA" id="ARBA00023128"/>
    </source>
</evidence>
<dbReference type="SMART" id="SM00054">
    <property type="entry name" value="EFh"/>
    <property type="match status" value="2"/>
</dbReference>
<evidence type="ECO:0000256" key="6">
    <source>
        <dbReference type="ARBA" id="ARBA00022737"/>
    </source>
</evidence>
<name>A0A507CUK5_9FUNG</name>
<dbReference type="InterPro" id="IPR039800">
    <property type="entry name" value="MICU1/2/3"/>
</dbReference>
<dbReference type="CDD" id="cd00051">
    <property type="entry name" value="EFh"/>
    <property type="match status" value="1"/>
</dbReference>
<keyword evidence="6" id="KW-0677">Repeat</keyword>
<sequence length="365" mass="41206">MYRAIRAHLSGRRFQYRMPKASTAKSNKHLIFPVCVGILGAHLLSTTNTITTRSERSKIILNTESFTPQTNLVVSSYEDKIRKHSHPFKVFQYFASETRDGTSYMTVLDLIRSLTPSSAPSAPSSPTIPPESLAFFKLADIDADGLISYDEYLFFLALLATPEKSWHVAFRLFDEDGDGHVSLKEFKQIVKSNMRASSAKALGTRERVTLSSNTSLVRLFFGSDGTQPLSRARFTSFMTRLHTEVSRLEFATYAPSTEGGRHTISAADFGRAVVAYDGRYGARLHAYRGRDDRRISFLDFLNFDAMVRNHLADIELAVKLYGHAPLDRDRFKRIIQTVAFTSLTEPQLDVIYFLFDPTDKELGRS</sequence>
<evidence type="ECO:0000256" key="2">
    <source>
        <dbReference type="ARBA" id="ARBA00004569"/>
    </source>
</evidence>
<evidence type="ECO:0000256" key="10">
    <source>
        <dbReference type="ARBA" id="ARBA00023065"/>
    </source>
</evidence>
<evidence type="ECO:0000256" key="4">
    <source>
        <dbReference type="ARBA" id="ARBA00022568"/>
    </source>
</evidence>
<dbReference type="Proteomes" id="UP000320475">
    <property type="component" value="Unassembled WGS sequence"/>
</dbReference>
<evidence type="ECO:0000256" key="1">
    <source>
        <dbReference type="ARBA" id="ARBA00004273"/>
    </source>
</evidence>
<reference evidence="15 16" key="1">
    <citation type="journal article" date="2019" name="Sci. Rep.">
        <title>Comparative genomics of chytrid fungi reveal insights into the obligate biotrophic and pathogenic lifestyle of Synchytrium endobioticum.</title>
        <authorList>
            <person name="van de Vossenberg B.T.L.H."/>
            <person name="Warris S."/>
            <person name="Nguyen H.D.T."/>
            <person name="van Gent-Pelzer M.P.E."/>
            <person name="Joly D.L."/>
            <person name="van de Geest H.C."/>
            <person name="Bonants P.J.M."/>
            <person name="Smith D.S."/>
            <person name="Levesque C.A."/>
            <person name="van der Lee T.A.J."/>
        </authorList>
    </citation>
    <scope>NUCLEOTIDE SEQUENCE [LARGE SCALE GENOMIC DNA]</scope>
    <source>
        <strain evidence="15 16">LEV6574</strain>
    </source>
</reference>
<comment type="caution">
    <text evidence="15">The sequence shown here is derived from an EMBL/GenBank/DDBJ whole genome shotgun (WGS) entry which is preliminary data.</text>
</comment>
<dbReference type="InterPro" id="IPR018247">
    <property type="entry name" value="EF_Hand_1_Ca_BS"/>
</dbReference>
<evidence type="ECO:0000313" key="15">
    <source>
        <dbReference type="EMBL" id="TPX42862.1"/>
    </source>
</evidence>
<evidence type="ECO:0000256" key="9">
    <source>
        <dbReference type="ARBA" id="ARBA00022946"/>
    </source>
</evidence>
<dbReference type="Pfam" id="PF00036">
    <property type="entry name" value="EF-hand_1"/>
    <property type="match status" value="1"/>
</dbReference>
<comment type="similarity">
    <text evidence="13">Belongs to the MICU1 family. MICU1 subfamily.</text>
</comment>
<keyword evidence="7" id="KW-0999">Mitochondrion inner membrane</keyword>
<evidence type="ECO:0000259" key="14">
    <source>
        <dbReference type="PROSITE" id="PS50222"/>
    </source>
</evidence>
<evidence type="ECO:0000256" key="5">
    <source>
        <dbReference type="ARBA" id="ARBA00022723"/>
    </source>
</evidence>
<keyword evidence="11" id="KW-0496">Mitochondrion</keyword>
<keyword evidence="8" id="KW-0106">Calcium</keyword>
<dbReference type="Pfam" id="PF13202">
    <property type="entry name" value="EF-hand_5"/>
    <property type="match status" value="1"/>
</dbReference>
<evidence type="ECO:0000256" key="7">
    <source>
        <dbReference type="ARBA" id="ARBA00022792"/>
    </source>
</evidence>
<keyword evidence="4" id="KW-0109">Calcium transport</keyword>
<feature type="domain" description="EF-hand" evidence="14">
    <location>
        <begin position="161"/>
        <end position="196"/>
    </location>
</feature>
<dbReference type="SUPFAM" id="SSF47473">
    <property type="entry name" value="EF-hand"/>
    <property type="match status" value="1"/>
</dbReference>
<comment type="subcellular location">
    <subcellularLocation>
        <location evidence="1">Mitochondrion inner membrane</location>
    </subcellularLocation>
    <subcellularLocation>
        <location evidence="2">Mitochondrion intermembrane space</location>
    </subcellularLocation>
</comment>
<evidence type="ECO:0000256" key="8">
    <source>
        <dbReference type="ARBA" id="ARBA00022837"/>
    </source>
</evidence>
<dbReference type="PROSITE" id="PS00018">
    <property type="entry name" value="EF_HAND_1"/>
    <property type="match status" value="1"/>
</dbReference>
<dbReference type="VEuPathDB" id="FungiDB:SeMB42_g02742"/>
<proteinExistence type="inferred from homology"/>
<evidence type="ECO:0000313" key="16">
    <source>
        <dbReference type="Proteomes" id="UP000320475"/>
    </source>
</evidence>
<gene>
    <name evidence="15" type="ORF">SeLEV6574_g05365</name>
</gene>
<keyword evidence="12" id="KW-0472">Membrane</keyword>
<dbReference type="EMBL" id="QEAM01000249">
    <property type="protein sequence ID" value="TPX42862.1"/>
    <property type="molecule type" value="Genomic_DNA"/>
</dbReference>
<dbReference type="InterPro" id="IPR002048">
    <property type="entry name" value="EF_hand_dom"/>
</dbReference>
<keyword evidence="10" id="KW-0406">Ion transport</keyword>